<dbReference type="AlphaFoldDB" id="A0A7Z0VK04"/>
<keyword evidence="2" id="KW-1185">Reference proteome</keyword>
<evidence type="ECO:0000313" key="2">
    <source>
        <dbReference type="Proteomes" id="UP000094769"/>
    </source>
</evidence>
<evidence type="ECO:0000313" key="1">
    <source>
        <dbReference type="EMBL" id="ODJ86855.1"/>
    </source>
</evidence>
<comment type="caution">
    <text evidence="1">The sequence shown here is derived from an EMBL/GenBank/DDBJ whole genome shotgun (WGS) entry which is preliminary data.</text>
</comment>
<dbReference type="RefSeq" id="WP_069126606.1">
    <property type="nucleotide sequence ID" value="NZ_MARB01000017.1"/>
</dbReference>
<dbReference type="EMBL" id="MARB01000017">
    <property type="protein sequence ID" value="ODJ86855.1"/>
    <property type="molecule type" value="Genomic_DNA"/>
</dbReference>
<organism evidence="1 2">
    <name type="scientific">Candidatus Thiodiazotropha endolucinida</name>
    <dbReference type="NCBI Taxonomy" id="1655433"/>
    <lineage>
        <taxon>Bacteria</taxon>
        <taxon>Pseudomonadati</taxon>
        <taxon>Pseudomonadota</taxon>
        <taxon>Gammaproteobacteria</taxon>
        <taxon>Chromatiales</taxon>
        <taxon>Sedimenticolaceae</taxon>
        <taxon>Candidatus Thiodiazotropha</taxon>
    </lineage>
</organism>
<sequence>MNFKIPSFYKRFLIFFIVIGPIFWLVFTEDGQRRTDIVLLTLWGEDEIALNLEALDNQISEEDLKQVFPDIFWTCKDELSGFGNRLCAARIGIYNDIPAHYVTIFFHDSWINGVKIGYRGNYHELLKQQLWQQLGAPANNNPQIPVIQGMESVIHWVTKSGNVILKESLKEDDEAALFWLSFSIIPPS</sequence>
<proteinExistence type="predicted"/>
<protein>
    <submittedName>
        <fullName evidence="1">Uncharacterized protein</fullName>
    </submittedName>
</protein>
<dbReference type="OrthoDB" id="5765590at2"/>
<dbReference type="Proteomes" id="UP000094769">
    <property type="component" value="Unassembled WGS sequence"/>
</dbReference>
<reference evidence="1 2" key="1">
    <citation type="submission" date="2016-06" db="EMBL/GenBank/DDBJ databases">
        <title>Genome sequence of endosymbiont of Candidatus Endolucinida thiodiazotropha.</title>
        <authorList>
            <person name="Poehlein A."/>
            <person name="Koenig S."/>
            <person name="Heiden S.E."/>
            <person name="Thuermer A."/>
            <person name="Voget S."/>
            <person name="Daniel R."/>
            <person name="Markert S."/>
            <person name="Gros O."/>
            <person name="Schweder T."/>
        </authorList>
    </citation>
    <scope>NUCLEOTIDE SEQUENCE [LARGE SCALE GENOMIC DNA]</scope>
    <source>
        <strain evidence="1 2">COS</strain>
    </source>
</reference>
<gene>
    <name evidence="1" type="ORF">CODIS_30000</name>
</gene>
<name>A0A7Z0VK04_9GAMM</name>
<accession>A0A7Z0VK04</accession>